<dbReference type="Proteomes" id="UP000626109">
    <property type="component" value="Unassembled WGS sequence"/>
</dbReference>
<dbReference type="Gene3D" id="1.20.1250.20">
    <property type="entry name" value="MFS general substrate transporter like domains"/>
    <property type="match status" value="1"/>
</dbReference>
<feature type="transmembrane region" description="Helical" evidence="4">
    <location>
        <begin position="349"/>
        <end position="370"/>
    </location>
</feature>
<feature type="transmembrane region" description="Helical" evidence="4">
    <location>
        <begin position="15"/>
        <end position="37"/>
    </location>
</feature>
<proteinExistence type="predicted"/>
<name>A0A813J473_POLGL</name>
<feature type="transmembrane region" description="Helical" evidence="4">
    <location>
        <begin position="252"/>
        <end position="270"/>
    </location>
</feature>
<dbReference type="InterPro" id="IPR011701">
    <property type="entry name" value="MFS"/>
</dbReference>
<dbReference type="AlphaFoldDB" id="A0A813J473"/>
<organism evidence="5 6">
    <name type="scientific">Polarella glacialis</name>
    <name type="common">Dinoflagellate</name>
    <dbReference type="NCBI Taxonomy" id="89957"/>
    <lineage>
        <taxon>Eukaryota</taxon>
        <taxon>Sar</taxon>
        <taxon>Alveolata</taxon>
        <taxon>Dinophyceae</taxon>
        <taxon>Suessiales</taxon>
        <taxon>Suessiaceae</taxon>
        <taxon>Polarella</taxon>
    </lineage>
</organism>
<keyword evidence="1 4" id="KW-0812">Transmembrane</keyword>
<evidence type="ECO:0000313" key="6">
    <source>
        <dbReference type="Proteomes" id="UP000626109"/>
    </source>
</evidence>
<evidence type="ECO:0008006" key="7">
    <source>
        <dbReference type="Google" id="ProtNLM"/>
    </source>
</evidence>
<gene>
    <name evidence="5" type="ORF">PGLA2088_LOCUS16616</name>
</gene>
<dbReference type="InterPro" id="IPR036259">
    <property type="entry name" value="MFS_trans_sf"/>
</dbReference>
<feature type="transmembrane region" description="Helical" evidence="4">
    <location>
        <begin position="282"/>
        <end position="303"/>
    </location>
</feature>
<dbReference type="PANTHER" id="PTHR23121:SF9">
    <property type="entry name" value="SODIUM-DEPENDENT GLUCOSE TRANSPORTER 1"/>
    <property type="match status" value="1"/>
</dbReference>
<keyword evidence="3 4" id="KW-0472">Membrane</keyword>
<evidence type="ECO:0000256" key="2">
    <source>
        <dbReference type="ARBA" id="ARBA00022989"/>
    </source>
</evidence>
<feature type="transmembrane region" description="Helical" evidence="4">
    <location>
        <begin position="72"/>
        <end position="101"/>
    </location>
</feature>
<dbReference type="SUPFAM" id="SSF103473">
    <property type="entry name" value="MFS general substrate transporter"/>
    <property type="match status" value="1"/>
</dbReference>
<feature type="transmembrane region" description="Helical" evidence="4">
    <location>
        <begin position="324"/>
        <end position="343"/>
    </location>
</feature>
<feature type="transmembrane region" description="Helical" evidence="4">
    <location>
        <begin position="142"/>
        <end position="162"/>
    </location>
</feature>
<dbReference type="GO" id="GO:0022857">
    <property type="term" value="F:transmembrane transporter activity"/>
    <property type="evidence" value="ECO:0007669"/>
    <property type="project" value="InterPro"/>
</dbReference>
<protein>
    <recommendedName>
        <fullName evidence="7">Major facilitator superfamily (MFS) profile domain-containing protein</fullName>
    </recommendedName>
</protein>
<keyword evidence="2 4" id="KW-1133">Transmembrane helix</keyword>
<feature type="transmembrane region" description="Helical" evidence="4">
    <location>
        <begin position="113"/>
        <end position="136"/>
    </location>
</feature>
<reference evidence="5" key="1">
    <citation type="submission" date="2021-02" db="EMBL/GenBank/DDBJ databases">
        <authorList>
            <person name="Dougan E. K."/>
            <person name="Rhodes N."/>
            <person name="Thang M."/>
            <person name="Chan C."/>
        </authorList>
    </citation>
    <scope>NUCLEOTIDE SEQUENCE</scope>
</reference>
<feature type="transmembrane region" description="Helical" evidence="4">
    <location>
        <begin position="182"/>
        <end position="204"/>
    </location>
</feature>
<sequence>MLGPTLFDLAEDLGMSAAAAASLFAIRAGGYLLGATMGGRCLDRSSNPARLLLVSIGCTAFSTALLPRMRSVVLVGASLLCQGGVTGLLDTGGNVLMLTVWRGSRHVNAAVHGFHFLFGLGFFLAPVCVSTCLRFGLEAMQAWVVAGLSFVPACLGLMLLVLQPQPQTGSQQDGADTPIGSIVLITGAFLFAYVGLEVAFGGYIDPFAVRHLLVSPVAGASLTSFYYAALCISRLAATLLTPYVNQLRYIQLHMLLACFSMAAFGVVSWSQPADAMPLAQAVILFTFLYGFAIGPLFPGAFLVAEEKLAVTNEKLDGRAAGFTVACAALGEMWLPLLTGLFFAQEATSFALVQLVVCSLAGIIFGLGSLVT</sequence>
<evidence type="ECO:0000256" key="1">
    <source>
        <dbReference type="ARBA" id="ARBA00022692"/>
    </source>
</evidence>
<comment type="caution">
    <text evidence="5">The sequence shown here is derived from an EMBL/GenBank/DDBJ whole genome shotgun (WGS) entry which is preliminary data.</text>
</comment>
<evidence type="ECO:0000256" key="4">
    <source>
        <dbReference type="SAM" id="Phobius"/>
    </source>
</evidence>
<evidence type="ECO:0000256" key="3">
    <source>
        <dbReference type="ARBA" id="ARBA00023136"/>
    </source>
</evidence>
<evidence type="ECO:0000313" key="5">
    <source>
        <dbReference type="EMBL" id="CAE8667530.1"/>
    </source>
</evidence>
<dbReference type="EMBL" id="CAJNNW010021149">
    <property type="protein sequence ID" value="CAE8667530.1"/>
    <property type="molecule type" value="Genomic_DNA"/>
</dbReference>
<dbReference type="PANTHER" id="PTHR23121">
    <property type="entry name" value="SODIUM-DEPENDENT GLUCOSE TRANSPORTER 1"/>
    <property type="match status" value="1"/>
</dbReference>
<dbReference type="Pfam" id="PF07690">
    <property type="entry name" value="MFS_1"/>
    <property type="match status" value="1"/>
</dbReference>
<accession>A0A813J473</accession>